<feature type="region of interest" description="Disordered" evidence="1">
    <location>
        <begin position="1"/>
        <end position="25"/>
    </location>
</feature>
<feature type="domain" description="HTH marR-type" evidence="2">
    <location>
        <begin position="25"/>
        <end position="161"/>
    </location>
</feature>
<dbReference type="InterPro" id="IPR036390">
    <property type="entry name" value="WH_DNA-bd_sf"/>
</dbReference>
<reference evidence="3 4" key="1">
    <citation type="submission" date="2019-06" db="EMBL/GenBank/DDBJ databases">
        <title>Whole genome shotgun sequence of Pseudonocardia saturnea NBRC 14499.</title>
        <authorList>
            <person name="Hosoyama A."/>
            <person name="Uohara A."/>
            <person name="Ohji S."/>
            <person name="Ichikawa N."/>
        </authorList>
    </citation>
    <scope>NUCLEOTIDE SEQUENCE [LARGE SCALE GENOMIC DNA]</scope>
    <source>
        <strain evidence="3 4">NBRC 14499</strain>
    </source>
</reference>
<dbReference type="InterPro" id="IPR036388">
    <property type="entry name" value="WH-like_DNA-bd_sf"/>
</dbReference>
<dbReference type="PANTHER" id="PTHR33164">
    <property type="entry name" value="TRANSCRIPTIONAL REGULATOR, MARR FAMILY"/>
    <property type="match status" value="1"/>
</dbReference>
<keyword evidence="4" id="KW-1185">Reference proteome</keyword>
<proteinExistence type="predicted"/>
<dbReference type="Pfam" id="PF12802">
    <property type="entry name" value="MarR_2"/>
    <property type="match status" value="1"/>
</dbReference>
<dbReference type="InterPro" id="IPR039422">
    <property type="entry name" value="MarR/SlyA-like"/>
</dbReference>
<sequence>MDETVGGAPGRGNPGRRPAGPTRDELESWRSFLRAHAGITKLLETELEAEQRLSLAAYDVLVQLSEAPEHRLRMTELADAVLLSRSGVTRLVDRLEKIGLVERAKVADDGRGVTARMTDIGYRRLRIAAVTHMRGVREHFADRLDAADLADLERVARKLIP</sequence>
<dbReference type="PANTHER" id="PTHR33164:SF99">
    <property type="entry name" value="MARR FAMILY REGULATORY PROTEIN"/>
    <property type="match status" value="1"/>
</dbReference>
<evidence type="ECO:0000259" key="2">
    <source>
        <dbReference type="PROSITE" id="PS50995"/>
    </source>
</evidence>
<evidence type="ECO:0000313" key="4">
    <source>
        <dbReference type="Proteomes" id="UP000320693"/>
    </source>
</evidence>
<dbReference type="PRINTS" id="PR00598">
    <property type="entry name" value="HTHMARR"/>
</dbReference>
<dbReference type="Gene3D" id="1.10.10.10">
    <property type="entry name" value="Winged helix-like DNA-binding domain superfamily/Winged helix DNA-binding domain"/>
    <property type="match status" value="1"/>
</dbReference>
<evidence type="ECO:0000256" key="1">
    <source>
        <dbReference type="SAM" id="MobiDB-lite"/>
    </source>
</evidence>
<dbReference type="SUPFAM" id="SSF46785">
    <property type="entry name" value="Winged helix' DNA-binding domain"/>
    <property type="match status" value="1"/>
</dbReference>
<dbReference type="Proteomes" id="UP000320693">
    <property type="component" value="Unassembled WGS sequence"/>
</dbReference>
<evidence type="ECO:0000313" key="3">
    <source>
        <dbReference type="EMBL" id="GEC25004.1"/>
    </source>
</evidence>
<dbReference type="InterPro" id="IPR000835">
    <property type="entry name" value="HTH_MarR-typ"/>
</dbReference>
<protein>
    <recommendedName>
        <fullName evidence="2">HTH marR-type domain-containing protein</fullName>
    </recommendedName>
</protein>
<dbReference type="SMART" id="SM00347">
    <property type="entry name" value="HTH_MARR"/>
    <property type="match status" value="1"/>
</dbReference>
<accession>A0ABQ0RWF6</accession>
<comment type="caution">
    <text evidence="3">The sequence shown here is derived from an EMBL/GenBank/DDBJ whole genome shotgun (WGS) entry which is preliminary data.</text>
</comment>
<dbReference type="RefSeq" id="WP_085911669.1">
    <property type="nucleotide sequence ID" value="NZ_BJNH01000020.1"/>
</dbReference>
<dbReference type="PROSITE" id="PS50995">
    <property type="entry name" value="HTH_MARR_2"/>
    <property type="match status" value="1"/>
</dbReference>
<dbReference type="EMBL" id="BJNH01000020">
    <property type="protein sequence ID" value="GEC25004.1"/>
    <property type="molecule type" value="Genomic_DNA"/>
</dbReference>
<organism evidence="3 4">
    <name type="scientific">Pseudonocardia saturnea</name>
    <dbReference type="NCBI Taxonomy" id="33909"/>
    <lineage>
        <taxon>Bacteria</taxon>
        <taxon>Bacillati</taxon>
        <taxon>Actinomycetota</taxon>
        <taxon>Actinomycetes</taxon>
        <taxon>Pseudonocardiales</taxon>
        <taxon>Pseudonocardiaceae</taxon>
        <taxon>Pseudonocardia</taxon>
    </lineage>
</organism>
<gene>
    <name evidence="3" type="ORF">PSA01_20330</name>
</gene>
<name>A0ABQ0RWF6_9PSEU</name>